<gene>
    <name evidence="1" type="ordered locus">BBR47_45050</name>
</gene>
<organism evidence="1 2">
    <name type="scientific">Brevibacillus brevis (strain 47 / JCM 6285 / NBRC 100599)</name>
    <dbReference type="NCBI Taxonomy" id="358681"/>
    <lineage>
        <taxon>Bacteria</taxon>
        <taxon>Bacillati</taxon>
        <taxon>Bacillota</taxon>
        <taxon>Bacilli</taxon>
        <taxon>Bacillales</taxon>
        <taxon>Paenibacillaceae</taxon>
        <taxon>Brevibacillus</taxon>
    </lineage>
</organism>
<proteinExistence type="predicted"/>
<dbReference type="EMBL" id="AP008955">
    <property type="protein sequence ID" value="BAH45482.1"/>
    <property type="molecule type" value="Genomic_DNA"/>
</dbReference>
<dbReference type="AlphaFoldDB" id="C0ZJA7"/>
<evidence type="ECO:0000313" key="2">
    <source>
        <dbReference type="Proteomes" id="UP000001877"/>
    </source>
</evidence>
<evidence type="ECO:0000313" key="1">
    <source>
        <dbReference type="EMBL" id="BAH45482.1"/>
    </source>
</evidence>
<sequence length="37" mass="4487">MEIEVVDDYVNRFLLCEAVHKKTNRLPEIYLFIDRCT</sequence>
<keyword evidence="2" id="KW-1185">Reference proteome</keyword>
<dbReference type="KEGG" id="bbe:BBR47_45050"/>
<dbReference type="HOGENOM" id="CLU_3341026_0_0_9"/>
<protein>
    <submittedName>
        <fullName evidence="1">Uncharacterized protein</fullName>
    </submittedName>
</protein>
<dbReference type="Proteomes" id="UP000001877">
    <property type="component" value="Chromosome"/>
</dbReference>
<accession>C0ZJA7</accession>
<name>C0ZJA7_BREBN</name>
<reference evidence="1 2" key="1">
    <citation type="submission" date="2005-03" db="EMBL/GenBank/DDBJ databases">
        <title>Brevibacillus brevis strain 47, complete genome.</title>
        <authorList>
            <person name="Hosoyama A."/>
            <person name="Yamada R."/>
            <person name="Hongo Y."/>
            <person name="Terui Y."/>
            <person name="Ankai A."/>
            <person name="Masuyama W."/>
            <person name="Sekiguchi M."/>
            <person name="Takeda T."/>
            <person name="Asano K."/>
            <person name="Ohji S."/>
            <person name="Ichikawa N."/>
            <person name="Narita S."/>
            <person name="Aoki N."/>
            <person name="Miura H."/>
            <person name="Matsushita S."/>
            <person name="Sekigawa T."/>
            <person name="Yamagata H."/>
            <person name="Yoshikawa H."/>
            <person name="Udaka S."/>
            <person name="Tanikawa S."/>
            <person name="Fujita N."/>
        </authorList>
    </citation>
    <scope>NUCLEOTIDE SEQUENCE [LARGE SCALE GENOMIC DNA]</scope>
    <source>
        <strain evidence="2">47 / JCM 6285 / NBRC 100599</strain>
    </source>
</reference>